<dbReference type="RefSeq" id="WP_152581062.1">
    <property type="nucleotide sequence ID" value="NZ_JALCCS010000048.1"/>
</dbReference>
<evidence type="ECO:0000313" key="11">
    <source>
        <dbReference type="Proteomes" id="UP000325415"/>
    </source>
</evidence>
<evidence type="ECO:0000256" key="2">
    <source>
        <dbReference type="ARBA" id="ARBA00022598"/>
    </source>
</evidence>
<proteinExistence type="inferred from homology"/>
<comment type="function">
    <text evidence="7">Ligates lysine onto the cytidine present at position 34 of the AUA codon-specific tRNA(Ile) that contains the anticodon CAU, in an ATP-dependent manner. Cytidine is converted to lysidine, thus changing the amino acid specificity of the tRNA from methionine to isoleucine.</text>
</comment>
<feature type="domain" description="tRNA(Ile)-lysidine synthase substrate-binding" evidence="9">
    <location>
        <begin position="319"/>
        <end position="372"/>
    </location>
</feature>
<name>A0A5N6RXB3_9BIFI</name>
<comment type="domain">
    <text evidence="7">The N-terminal region contains the highly conserved SGGXDS motif, predicted to be a P-loop motif involved in ATP binding.</text>
</comment>
<dbReference type="InterPro" id="IPR014729">
    <property type="entry name" value="Rossmann-like_a/b/a_fold"/>
</dbReference>
<sequence length="393" mass="41119">MTYTSRLRAGIGCVRGALERLGITLQDARFAEHGEHAVSPDAPLVLVACSGGRDSMALAALSRTVCASLGVRCGAVIVDHGLQRGSDAVAQQAAQRCSQLGLEPVTVHSVHVEVGGSGIEAAARQARYQAIVAVAQRCGASVVLLAHTKDDQAETIVIDLLRSGGLDALAGMPESFALDSVRFARPLLSLTREQTTGICQDLGLPWWDDPTNGDGFDANEELPADFPLRSRIRHSLIPYLRCFSGGDVVAHLAGMAQTAALDKEYLDMQADRVAAAATQVVHAAAGGEADAKDASLAVPALSAPIAPGAPSAPVALIWSVDALRGKHAAIRRRVIAHGLSSLGIAASSRHVEAIDRLIADWHGQGPVSLPSGYTAIRKKHVIRLCQDGGHANR</sequence>
<dbReference type="Proteomes" id="UP000325415">
    <property type="component" value="Unassembled WGS sequence"/>
</dbReference>
<keyword evidence="2 7" id="KW-0436">Ligase</keyword>
<dbReference type="CDD" id="cd01992">
    <property type="entry name" value="TilS_N"/>
    <property type="match status" value="1"/>
</dbReference>
<dbReference type="AlphaFoldDB" id="A0A5N6RXB3"/>
<dbReference type="PANTHER" id="PTHR43033">
    <property type="entry name" value="TRNA(ILE)-LYSIDINE SYNTHASE-RELATED"/>
    <property type="match status" value="1"/>
</dbReference>
<evidence type="ECO:0000256" key="3">
    <source>
        <dbReference type="ARBA" id="ARBA00022694"/>
    </source>
</evidence>
<dbReference type="SUPFAM" id="SSF52402">
    <property type="entry name" value="Adenine nucleotide alpha hydrolases-like"/>
    <property type="match status" value="1"/>
</dbReference>
<comment type="subcellular location">
    <subcellularLocation>
        <location evidence="7">Cytoplasm</location>
    </subcellularLocation>
</comment>
<evidence type="ECO:0000256" key="4">
    <source>
        <dbReference type="ARBA" id="ARBA00022741"/>
    </source>
</evidence>
<evidence type="ECO:0000256" key="7">
    <source>
        <dbReference type="HAMAP-Rule" id="MF_01161"/>
    </source>
</evidence>
<keyword evidence="5 7" id="KW-0067">ATP-binding</keyword>
<dbReference type="EC" id="6.3.4.19" evidence="7"/>
<dbReference type="InterPro" id="IPR011063">
    <property type="entry name" value="TilS/TtcA_N"/>
</dbReference>
<dbReference type="Pfam" id="PF09179">
    <property type="entry name" value="TilS"/>
    <property type="match status" value="1"/>
</dbReference>
<organism evidence="10 11">
    <name type="scientific">Bifidobacterium tibiigranuli</name>
    <dbReference type="NCBI Taxonomy" id="2172043"/>
    <lineage>
        <taxon>Bacteria</taxon>
        <taxon>Bacillati</taxon>
        <taxon>Actinomycetota</taxon>
        <taxon>Actinomycetes</taxon>
        <taxon>Bifidobacteriales</taxon>
        <taxon>Bifidobacteriaceae</taxon>
        <taxon>Bifidobacterium</taxon>
    </lineage>
</organism>
<feature type="domain" description="tRNA(Ile)-lysidine/2-thiocytidine synthase N-terminal" evidence="8">
    <location>
        <begin position="45"/>
        <end position="214"/>
    </location>
</feature>
<dbReference type="InterPro" id="IPR012795">
    <property type="entry name" value="tRNA_Ile_lys_synt_N"/>
</dbReference>
<dbReference type="GeneID" id="78127504"/>
<feature type="binding site" evidence="7">
    <location>
        <begin position="50"/>
        <end position="55"/>
    </location>
    <ligand>
        <name>ATP</name>
        <dbReference type="ChEBI" id="CHEBI:30616"/>
    </ligand>
</feature>
<evidence type="ECO:0000259" key="9">
    <source>
        <dbReference type="Pfam" id="PF09179"/>
    </source>
</evidence>
<evidence type="ECO:0000256" key="5">
    <source>
        <dbReference type="ARBA" id="ARBA00022840"/>
    </source>
</evidence>
<dbReference type="GO" id="GO:0032267">
    <property type="term" value="F:tRNA(Ile)-lysidine synthase activity"/>
    <property type="evidence" value="ECO:0007669"/>
    <property type="project" value="UniProtKB-EC"/>
</dbReference>
<dbReference type="SUPFAM" id="SSF82829">
    <property type="entry name" value="MesJ substrate recognition domain-like"/>
    <property type="match status" value="1"/>
</dbReference>
<dbReference type="HAMAP" id="MF_01161">
    <property type="entry name" value="tRNA_Ile_lys_synt"/>
    <property type="match status" value="1"/>
</dbReference>
<dbReference type="InterPro" id="IPR012094">
    <property type="entry name" value="tRNA_Ile_lys_synt"/>
</dbReference>
<dbReference type="GO" id="GO:0005737">
    <property type="term" value="C:cytoplasm"/>
    <property type="evidence" value="ECO:0007669"/>
    <property type="project" value="UniProtKB-SubCell"/>
</dbReference>
<dbReference type="InterPro" id="IPR015262">
    <property type="entry name" value="tRNA_Ile_lys_synt_subst-bd"/>
</dbReference>
<keyword evidence="3 7" id="KW-0819">tRNA processing</keyword>
<dbReference type="GO" id="GO:0005524">
    <property type="term" value="F:ATP binding"/>
    <property type="evidence" value="ECO:0007669"/>
    <property type="project" value="UniProtKB-UniRule"/>
</dbReference>
<comment type="catalytic activity">
    <reaction evidence="6 7">
        <text>cytidine(34) in tRNA(Ile2) + L-lysine + ATP = lysidine(34) in tRNA(Ile2) + AMP + diphosphate + H(+)</text>
        <dbReference type="Rhea" id="RHEA:43744"/>
        <dbReference type="Rhea" id="RHEA-COMP:10625"/>
        <dbReference type="Rhea" id="RHEA-COMP:10670"/>
        <dbReference type="ChEBI" id="CHEBI:15378"/>
        <dbReference type="ChEBI" id="CHEBI:30616"/>
        <dbReference type="ChEBI" id="CHEBI:32551"/>
        <dbReference type="ChEBI" id="CHEBI:33019"/>
        <dbReference type="ChEBI" id="CHEBI:82748"/>
        <dbReference type="ChEBI" id="CHEBI:83665"/>
        <dbReference type="ChEBI" id="CHEBI:456215"/>
        <dbReference type="EC" id="6.3.4.19"/>
    </reaction>
</comment>
<reference evidence="10 11" key="1">
    <citation type="submission" date="2018-04" db="EMBL/GenBank/DDBJ databases">
        <authorList>
            <person name="Eckel V.P."/>
            <person name="Vogel R.F."/>
        </authorList>
    </citation>
    <scope>NUCLEOTIDE SEQUENCE [LARGE SCALE GENOMIC DNA]</scope>
    <source>
        <strain evidence="11">TMW 2.1764</strain>
    </source>
</reference>
<protein>
    <recommendedName>
        <fullName evidence="7">tRNA(Ile)-lysidine synthase</fullName>
        <ecNumber evidence="7">6.3.4.19</ecNumber>
    </recommendedName>
    <alternativeName>
        <fullName evidence="7">tRNA(Ile)-2-lysyl-cytidine synthase</fullName>
    </alternativeName>
    <alternativeName>
        <fullName evidence="7">tRNA(Ile)-lysidine synthetase</fullName>
    </alternativeName>
</protein>
<keyword evidence="4 7" id="KW-0547">Nucleotide-binding</keyword>
<dbReference type="PANTHER" id="PTHR43033:SF1">
    <property type="entry name" value="TRNA(ILE)-LYSIDINE SYNTHASE-RELATED"/>
    <property type="match status" value="1"/>
</dbReference>
<comment type="caution">
    <text evidence="10">The sequence shown here is derived from an EMBL/GenBank/DDBJ whole genome shotgun (WGS) entry which is preliminary data.</text>
</comment>
<dbReference type="EMBL" id="QDAG01000007">
    <property type="protein sequence ID" value="KAE8127737.1"/>
    <property type="molecule type" value="Genomic_DNA"/>
</dbReference>
<gene>
    <name evidence="7 10" type="primary">tilS</name>
    <name evidence="10" type="ORF">DDE84_07390</name>
</gene>
<evidence type="ECO:0000256" key="1">
    <source>
        <dbReference type="ARBA" id="ARBA00022490"/>
    </source>
</evidence>
<keyword evidence="1 7" id="KW-0963">Cytoplasm</keyword>
<dbReference type="Gene3D" id="3.40.50.620">
    <property type="entry name" value="HUPs"/>
    <property type="match status" value="1"/>
</dbReference>
<dbReference type="OrthoDB" id="5244702at2"/>
<keyword evidence="11" id="KW-1185">Reference proteome</keyword>
<evidence type="ECO:0000313" key="10">
    <source>
        <dbReference type="EMBL" id="KAE8127737.1"/>
    </source>
</evidence>
<dbReference type="Pfam" id="PF01171">
    <property type="entry name" value="ATP_bind_3"/>
    <property type="match status" value="1"/>
</dbReference>
<comment type="similarity">
    <text evidence="7">Belongs to the tRNA(Ile)-lysidine synthase family.</text>
</comment>
<evidence type="ECO:0000259" key="8">
    <source>
        <dbReference type="Pfam" id="PF01171"/>
    </source>
</evidence>
<dbReference type="GO" id="GO:0006400">
    <property type="term" value="P:tRNA modification"/>
    <property type="evidence" value="ECO:0007669"/>
    <property type="project" value="UniProtKB-UniRule"/>
</dbReference>
<evidence type="ECO:0000256" key="6">
    <source>
        <dbReference type="ARBA" id="ARBA00048539"/>
    </source>
</evidence>
<dbReference type="NCBIfam" id="TIGR02432">
    <property type="entry name" value="lysidine_TilS_N"/>
    <property type="match status" value="1"/>
</dbReference>
<accession>A0A5N6RXB3</accession>
<dbReference type="Gene3D" id="1.20.59.20">
    <property type="match status" value="1"/>
</dbReference>